<evidence type="ECO:0000256" key="5">
    <source>
        <dbReference type="ARBA" id="ARBA00023136"/>
    </source>
</evidence>
<feature type="coiled-coil region" evidence="6">
    <location>
        <begin position="37"/>
        <end position="64"/>
    </location>
</feature>
<proteinExistence type="predicted"/>
<evidence type="ECO:0000256" key="2">
    <source>
        <dbReference type="ARBA" id="ARBA00022741"/>
    </source>
</evidence>
<accession>A0A1H3LLS9</accession>
<comment type="subcellular location">
    <subcellularLocation>
        <location evidence="1">Membrane</location>
    </subcellularLocation>
</comment>
<evidence type="ECO:0000259" key="7">
    <source>
        <dbReference type="Pfam" id="PF00350"/>
    </source>
</evidence>
<dbReference type="GO" id="GO:0003924">
    <property type="term" value="F:GTPase activity"/>
    <property type="evidence" value="ECO:0007669"/>
    <property type="project" value="InterPro"/>
</dbReference>
<evidence type="ECO:0000256" key="3">
    <source>
        <dbReference type="ARBA" id="ARBA00022801"/>
    </source>
</evidence>
<dbReference type="InterPro" id="IPR045063">
    <property type="entry name" value="Dynamin_N"/>
</dbReference>
<evidence type="ECO:0000256" key="4">
    <source>
        <dbReference type="ARBA" id="ARBA00023134"/>
    </source>
</evidence>
<keyword evidence="5" id="KW-0472">Membrane</keyword>
<keyword evidence="9" id="KW-1185">Reference proteome</keyword>
<evidence type="ECO:0000313" key="8">
    <source>
        <dbReference type="EMBL" id="SDY65497.1"/>
    </source>
</evidence>
<sequence length="648" mass="75185">MNAHSYEMEKTTLINEIDRTSLLINKLISNVDLELLNSQQLEKLKNYSEKNKKLKHKLESNEFEIAIVGLEKAGKSTFANALIDNYVLPSAPERCTFTTTRLVSGSDKATVEFYTEAEFNQIFQDMLLELEYPEATSISFKDLDSNEFETYFANLEEKNNQLHKNHVGKTDQEILDILKSKSKLTLNGGKIEFYGDELNEEKFQTYIKGEKNDTSKPRSVKKIEIESSKLNQIETAIIYDVPGFDSPTKLHIRQTEERLKNADAIILVTNAGTNPSIQGTSLSVIKNNTDSDGIALKDKLFVFGNQIDRVNNPEQLIGNYEILKNDVLKYKIGTEKRVFAGSAYKYLVSEKSIIQDKDYVCKYDIDSGIDAIRSELEHYYQTERFQILKQKVNTNLKCVKTVFEEIHQNNDSKYNIDTSSDKQKSLIITAEYRKIQKRLREQLKTFIFNKKHQIHNEKWLSNKIQEEIESNKYFNEVEEEFFDKVRILTDESIRVDLQVEKVNRHMRDEIHLQYLEDYLNLIKDITNENCKEIEVLLLKDFASAVTGNSSYSEEIQELCENIIKKITSEVAHNSYRFTYLVERFSRDIFDILLNSPIASHDRMNRFERSSHEIIHLDHYYSKGQGNLVNLLLSQNESSLIVDAGRIQT</sequence>
<keyword evidence="2" id="KW-0547">Nucleotide-binding</keyword>
<protein>
    <submittedName>
        <fullName evidence="8">Dynamin family protein</fullName>
    </submittedName>
</protein>
<keyword evidence="4" id="KW-0342">GTP-binding</keyword>
<dbReference type="PANTHER" id="PTHR10465:SF0">
    <property type="entry name" value="SARCALUMENIN"/>
    <property type="match status" value="1"/>
</dbReference>
<dbReference type="AlphaFoldDB" id="A0A1H3LLS9"/>
<evidence type="ECO:0000256" key="6">
    <source>
        <dbReference type="SAM" id="Coils"/>
    </source>
</evidence>
<dbReference type="RefSeq" id="WP_092691585.1">
    <property type="nucleotide sequence ID" value="NZ_FNPK01000019.1"/>
</dbReference>
<keyword evidence="6" id="KW-0175">Coiled coil</keyword>
<keyword evidence="3" id="KW-0378">Hydrolase</keyword>
<dbReference type="PANTHER" id="PTHR10465">
    <property type="entry name" value="TRANSMEMBRANE GTPASE FZO1"/>
    <property type="match status" value="1"/>
</dbReference>
<dbReference type="InterPro" id="IPR027094">
    <property type="entry name" value="Mitofusin_fam"/>
</dbReference>
<organism evidence="8 9">
    <name type="scientific">Acinetobacter kyonggiensis</name>
    <dbReference type="NCBI Taxonomy" id="595670"/>
    <lineage>
        <taxon>Bacteria</taxon>
        <taxon>Pseudomonadati</taxon>
        <taxon>Pseudomonadota</taxon>
        <taxon>Gammaproteobacteria</taxon>
        <taxon>Moraxellales</taxon>
        <taxon>Moraxellaceae</taxon>
        <taxon>Acinetobacter</taxon>
    </lineage>
</organism>
<evidence type="ECO:0000256" key="1">
    <source>
        <dbReference type="ARBA" id="ARBA00004370"/>
    </source>
</evidence>
<dbReference type="InterPro" id="IPR027417">
    <property type="entry name" value="P-loop_NTPase"/>
</dbReference>
<dbReference type="STRING" id="595670.SAMN05421643_1192"/>
<feature type="domain" description="Dynamin N-terminal" evidence="7">
    <location>
        <begin position="65"/>
        <end position="274"/>
    </location>
</feature>
<dbReference type="GO" id="GO:0016020">
    <property type="term" value="C:membrane"/>
    <property type="evidence" value="ECO:0007669"/>
    <property type="project" value="UniProtKB-SubCell"/>
</dbReference>
<gene>
    <name evidence="8" type="ORF">SAMN05421643_1192</name>
</gene>
<reference evidence="9" key="1">
    <citation type="submission" date="2016-10" db="EMBL/GenBank/DDBJ databases">
        <authorList>
            <person name="Varghese N."/>
            <person name="Submissions S."/>
        </authorList>
    </citation>
    <scope>NUCLEOTIDE SEQUENCE [LARGE SCALE GENOMIC DNA]</scope>
    <source>
        <strain evidence="9">ANC 5109</strain>
    </source>
</reference>
<dbReference type="Pfam" id="PF00350">
    <property type="entry name" value="Dynamin_N"/>
    <property type="match status" value="1"/>
</dbReference>
<dbReference type="SUPFAM" id="SSF52540">
    <property type="entry name" value="P-loop containing nucleoside triphosphate hydrolases"/>
    <property type="match status" value="1"/>
</dbReference>
<dbReference type="EMBL" id="FNPK01000019">
    <property type="protein sequence ID" value="SDY65497.1"/>
    <property type="molecule type" value="Genomic_DNA"/>
</dbReference>
<dbReference type="Proteomes" id="UP000199035">
    <property type="component" value="Unassembled WGS sequence"/>
</dbReference>
<dbReference type="GO" id="GO:0005525">
    <property type="term" value="F:GTP binding"/>
    <property type="evidence" value="ECO:0007669"/>
    <property type="project" value="UniProtKB-KW"/>
</dbReference>
<evidence type="ECO:0000313" key="9">
    <source>
        <dbReference type="Proteomes" id="UP000199035"/>
    </source>
</evidence>
<dbReference type="GO" id="GO:0008053">
    <property type="term" value="P:mitochondrial fusion"/>
    <property type="evidence" value="ECO:0007669"/>
    <property type="project" value="TreeGrafter"/>
</dbReference>
<dbReference type="Gene3D" id="3.40.50.300">
    <property type="entry name" value="P-loop containing nucleotide triphosphate hydrolases"/>
    <property type="match status" value="2"/>
</dbReference>
<name>A0A1H3LLS9_9GAMM</name>